<dbReference type="InterPro" id="IPR019734">
    <property type="entry name" value="TPR_rpt"/>
</dbReference>
<dbReference type="Gene3D" id="1.25.40.10">
    <property type="entry name" value="Tetratricopeptide repeat domain"/>
    <property type="match status" value="1"/>
</dbReference>
<sequence length="127" mass="14570">MERKTGRIRPVIKIFLAITVLIMQFPPTGYTASQTNVEIAMRHYNDGRYKEAMLTFGRTPKRELGEQAYVIWGLSAYRLGKFRSALLKFEQAYIRNPSNGDILNLMGDTHLKLGEPSKALHILRKTE</sequence>
<protein>
    <submittedName>
        <fullName evidence="1">Uncharacterized protein</fullName>
    </submittedName>
</protein>
<reference evidence="1" key="1">
    <citation type="submission" date="2018-06" db="EMBL/GenBank/DDBJ databases">
        <authorList>
            <person name="Zhirakovskaya E."/>
        </authorList>
    </citation>
    <scope>NUCLEOTIDE SEQUENCE</scope>
</reference>
<name>A0A3B1C8A0_9ZZZZ</name>
<evidence type="ECO:0000313" key="1">
    <source>
        <dbReference type="EMBL" id="VAX19110.1"/>
    </source>
</evidence>
<accession>A0A3B1C8A0</accession>
<dbReference type="SUPFAM" id="SSF48452">
    <property type="entry name" value="TPR-like"/>
    <property type="match status" value="1"/>
</dbReference>
<feature type="non-terminal residue" evidence="1">
    <location>
        <position position="127"/>
    </location>
</feature>
<proteinExistence type="predicted"/>
<dbReference type="EMBL" id="UOGC01000083">
    <property type="protein sequence ID" value="VAX19110.1"/>
    <property type="molecule type" value="Genomic_DNA"/>
</dbReference>
<dbReference type="AlphaFoldDB" id="A0A3B1C8A0"/>
<dbReference type="InterPro" id="IPR011990">
    <property type="entry name" value="TPR-like_helical_dom_sf"/>
</dbReference>
<dbReference type="Pfam" id="PF14559">
    <property type="entry name" value="TPR_19"/>
    <property type="match status" value="1"/>
</dbReference>
<dbReference type="PROSITE" id="PS50005">
    <property type="entry name" value="TPR"/>
    <property type="match status" value="1"/>
</dbReference>
<organism evidence="1">
    <name type="scientific">hydrothermal vent metagenome</name>
    <dbReference type="NCBI Taxonomy" id="652676"/>
    <lineage>
        <taxon>unclassified sequences</taxon>
        <taxon>metagenomes</taxon>
        <taxon>ecological metagenomes</taxon>
    </lineage>
</organism>
<gene>
    <name evidence="1" type="ORF">MNBD_NITROSPINAE01-1421</name>
</gene>